<evidence type="ECO:0000313" key="3">
    <source>
        <dbReference type="Proteomes" id="UP000614287"/>
    </source>
</evidence>
<feature type="chain" id="PRO_5035182672" description="DUF2845 domain-containing protein" evidence="1">
    <location>
        <begin position="18"/>
        <end position="117"/>
    </location>
</feature>
<dbReference type="AlphaFoldDB" id="A0A8J3G0H8"/>
<evidence type="ECO:0000256" key="1">
    <source>
        <dbReference type="SAM" id="SignalP"/>
    </source>
</evidence>
<dbReference type="Proteomes" id="UP000614287">
    <property type="component" value="Unassembled WGS sequence"/>
</dbReference>
<protein>
    <recommendedName>
        <fullName evidence="4">DUF2845 domain-containing protein</fullName>
    </recommendedName>
</protein>
<evidence type="ECO:0008006" key="4">
    <source>
        <dbReference type="Google" id="ProtNLM"/>
    </source>
</evidence>
<feature type="signal peptide" evidence="1">
    <location>
        <begin position="1"/>
        <end position="17"/>
    </location>
</feature>
<name>A0A8J3G0H8_9BURK</name>
<keyword evidence="3" id="KW-1185">Reference proteome</keyword>
<keyword evidence="1" id="KW-0732">Signal</keyword>
<reference evidence="2" key="1">
    <citation type="journal article" date="2014" name="Int. J. Syst. Evol. Microbiol.">
        <title>Complete genome sequence of Corynebacterium casei LMG S-19264T (=DSM 44701T), isolated from a smear-ripened cheese.</title>
        <authorList>
            <consortium name="US DOE Joint Genome Institute (JGI-PGF)"/>
            <person name="Walter F."/>
            <person name="Albersmeier A."/>
            <person name="Kalinowski J."/>
            <person name="Ruckert C."/>
        </authorList>
    </citation>
    <scope>NUCLEOTIDE SEQUENCE</scope>
    <source>
        <strain evidence="2">KCTC 32501</strain>
    </source>
</reference>
<sequence length="117" mass="13108">MKKLLLALFFVSAVSHAETTRVLDTRNYIVRIVEHCSEGEVSCQKISYTGTSKSNGKSIKLKGVSKSRMCGDGVTPCQFLGYEFKNGNVKYNVREDGTLEVIDRKGRVLVSERGEWQ</sequence>
<dbReference type="EMBL" id="BMZG01000017">
    <property type="protein sequence ID" value="GHA79742.1"/>
    <property type="molecule type" value="Genomic_DNA"/>
</dbReference>
<evidence type="ECO:0000313" key="2">
    <source>
        <dbReference type="EMBL" id="GHA79742.1"/>
    </source>
</evidence>
<reference evidence="2" key="2">
    <citation type="submission" date="2020-09" db="EMBL/GenBank/DDBJ databases">
        <authorList>
            <person name="Sun Q."/>
            <person name="Kim S."/>
        </authorList>
    </citation>
    <scope>NUCLEOTIDE SEQUENCE</scope>
    <source>
        <strain evidence="2">KCTC 32501</strain>
    </source>
</reference>
<comment type="caution">
    <text evidence="2">The sequence shown here is derived from an EMBL/GenBank/DDBJ whole genome shotgun (WGS) entry which is preliminary data.</text>
</comment>
<organism evidence="2 3">
    <name type="scientific">Formosimonas limnophila</name>
    <dbReference type="NCBI Taxonomy" id="1384487"/>
    <lineage>
        <taxon>Bacteria</taxon>
        <taxon>Pseudomonadati</taxon>
        <taxon>Pseudomonadota</taxon>
        <taxon>Betaproteobacteria</taxon>
        <taxon>Burkholderiales</taxon>
        <taxon>Burkholderiaceae</taxon>
        <taxon>Formosimonas</taxon>
    </lineage>
</organism>
<gene>
    <name evidence="2" type="ORF">GCM10009007_20830</name>
</gene>
<proteinExistence type="predicted"/>
<dbReference type="RefSeq" id="WP_189493909.1">
    <property type="nucleotide sequence ID" value="NZ_BMZG01000017.1"/>
</dbReference>
<accession>A0A8J3G0H8</accession>